<reference evidence="1 2" key="2">
    <citation type="submission" date="2018-11" db="EMBL/GenBank/DDBJ databases">
        <authorList>
            <consortium name="Pathogen Informatics"/>
        </authorList>
    </citation>
    <scope>NUCLEOTIDE SEQUENCE [LARGE SCALE GENOMIC DNA]</scope>
</reference>
<protein>
    <submittedName>
        <fullName evidence="3">Secreted protein</fullName>
    </submittedName>
</protein>
<keyword evidence="2" id="KW-1185">Reference proteome</keyword>
<reference evidence="3" key="1">
    <citation type="submission" date="2016-06" db="UniProtKB">
        <authorList>
            <consortium name="WormBaseParasite"/>
        </authorList>
    </citation>
    <scope>IDENTIFICATION</scope>
</reference>
<gene>
    <name evidence="1" type="ORF">TCNE_LOCUS13612</name>
</gene>
<name>A0A183UYP2_TOXCA</name>
<sequence length="69" mass="7371">MERSIAESIAVFLLRGAVRDTCAPAKCIFCVSERSCSTELILLTRGATGLPAIVAKRQLPAAFVLACFL</sequence>
<dbReference type="Proteomes" id="UP000050794">
    <property type="component" value="Unassembled WGS sequence"/>
</dbReference>
<organism evidence="2 3">
    <name type="scientific">Toxocara canis</name>
    <name type="common">Canine roundworm</name>
    <dbReference type="NCBI Taxonomy" id="6265"/>
    <lineage>
        <taxon>Eukaryota</taxon>
        <taxon>Metazoa</taxon>
        <taxon>Ecdysozoa</taxon>
        <taxon>Nematoda</taxon>
        <taxon>Chromadorea</taxon>
        <taxon>Rhabditida</taxon>
        <taxon>Spirurina</taxon>
        <taxon>Ascaridomorpha</taxon>
        <taxon>Ascaridoidea</taxon>
        <taxon>Toxocaridae</taxon>
        <taxon>Toxocara</taxon>
    </lineage>
</organism>
<evidence type="ECO:0000313" key="2">
    <source>
        <dbReference type="Proteomes" id="UP000050794"/>
    </source>
</evidence>
<dbReference type="EMBL" id="UYWY01021808">
    <property type="protein sequence ID" value="VDM44933.1"/>
    <property type="molecule type" value="Genomic_DNA"/>
</dbReference>
<dbReference type="AlphaFoldDB" id="A0A183UYP2"/>
<dbReference type="WBParaSite" id="TCNE_0001361201-mRNA-1">
    <property type="protein sequence ID" value="TCNE_0001361201-mRNA-1"/>
    <property type="gene ID" value="TCNE_0001361201"/>
</dbReference>
<evidence type="ECO:0000313" key="1">
    <source>
        <dbReference type="EMBL" id="VDM44933.1"/>
    </source>
</evidence>
<proteinExistence type="predicted"/>
<evidence type="ECO:0000313" key="3">
    <source>
        <dbReference type="WBParaSite" id="TCNE_0001361201-mRNA-1"/>
    </source>
</evidence>
<accession>A0A183UYP2</accession>